<protein>
    <recommendedName>
        <fullName evidence="3">Endonuclease/exonuclease/phosphatase domain-containing protein</fullName>
    </recommendedName>
</protein>
<keyword evidence="5" id="KW-1185">Reference proteome</keyword>
<dbReference type="PANTHER" id="PTHR16320:SF23">
    <property type="entry name" value="SPHINGOMYELINASE C 1"/>
    <property type="match status" value="1"/>
</dbReference>
<evidence type="ECO:0000313" key="4">
    <source>
        <dbReference type="EMBL" id="RLV59977.1"/>
    </source>
</evidence>
<gene>
    <name evidence="4" type="ORF">D5018_09235</name>
</gene>
<dbReference type="SUPFAM" id="SSF56219">
    <property type="entry name" value="DNase I-like"/>
    <property type="match status" value="1"/>
</dbReference>
<keyword evidence="1" id="KW-0732">Signal</keyword>
<dbReference type="CDD" id="cd09078">
    <property type="entry name" value="nSMase"/>
    <property type="match status" value="1"/>
</dbReference>
<dbReference type="PANTHER" id="PTHR16320">
    <property type="entry name" value="SPHINGOMYELINASE FAMILY MEMBER"/>
    <property type="match status" value="1"/>
</dbReference>
<dbReference type="RefSeq" id="WP_121838721.1">
    <property type="nucleotide sequence ID" value="NZ_ML014772.1"/>
</dbReference>
<dbReference type="EMBL" id="QZEI01000023">
    <property type="protein sequence ID" value="RLV59977.1"/>
    <property type="molecule type" value="Genomic_DNA"/>
</dbReference>
<evidence type="ECO:0000256" key="1">
    <source>
        <dbReference type="ARBA" id="ARBA00022729"/>
    </source>
</evidence>
<dbReference type="GO" id="GO:0005576">
    <property type="term" value="C:extracellular region"/>
    <property type="evidence" value="ECO:0007669"/>
    <property type="project" value="InterPro"/>
</dbReference>
<proteinExistence type="predicted"/>
<evidence type="ECO:0000259" key="3">
    <source>
        <dbReference type="Pfam" id="PF03372"/>
    </source>
</evidence>
<dbReference type="Gene3D" id="3.60.10.10">
    <property type="entry name" value="Endonuclease/exonuclease/phosphatase"/>
    <property type="match status" value="1"/>
</dbReference>
<sequence>MSIDDAGANTKECVLDGIKLSFKLSIANKVISAGVSSPSGSLPLSNARERRSIEVKTDNGSYEIAEQINGDNAVFAVTPIKDHPLVSEANKLSILTYDLWGMSVNGSKRVQARFDEMPKFFHNYDVLALEGQYDRKPTDSLHTAFRKEYPYQTAKIRQRGIPMEAGIYLLSRYPIAKQDFMFYRTCKGLQCLATNAAIYIEINKKGQKYHIFDTHIQSGNTDVQVQARMDQVTELSRFIQSQHIPKDEPIIIAGNFNIDMIHQEPNYQDMLTLLNSTHPDSTGYPMTFDADVNKWANPINPDNNKLLHAYFDYLLYDNNHLTPISANLNVITPRSTISTLWNYWDLSNHFAVEGLFEYATPSQH</sequence>
<dbReference type="InterPro" id="IPR036691">
    <property type="entry name" value="Endo/exonu/phosph_ase_sf"/>
</dbReference>
<name>A0A3L8PWZ8_9GAMM</name>
<evidence type="ECO:0000256" key="2">
    <source>
        <dbReference type="ARBA" id="ARBA00022801"/>
    </source>
</evidence>
<organism evidence="4 5">
    <name type="scientific">Parashewanella curva</name>
    <dbReference type="NCBI Taxonomy" id="2338552"/>
    <lineage>
        <taxon>Bacteria</taxon>
        <taxon>Pseudomonadati</taxon>
        <taxon>Pseudomonadota</taxon>
        <taxon>Gammaproteobacteria</taxon>
        <taxon>Alteromonadales</taxon>
        <taxon>Shewanellaceae</taxon>
        <taxon>Parashewanella</taxon>
    </lineage>
</organism>
<comment type="caution">
    <text evidence="4">The sequence shown here is derived from an EMBL/GenBank/DDBJ whole genome shotgun (WGS) entry which is preliminary data.</text>
</comment>
<dbReference type="GO" id="GO:0004767">
    <property type="term" value="F:sphingomyelin phosphodiesterase activity"/>
    <property type="evidence" value="ECO:0007669"/>
    <property type="project" value="InterPro"/>
</dbReference>
<dbReference type="Pfam" id="PF03372">
    <property type="entry name" value="Exo_endo_phos"/>
    <property type="match status" value="1"/>
</dbReference>
<dbReference type="InterPro" id="IPR005135">
    <property type="entry name" value="Endo/exonuclease/phosphatase"/>
</dbReference>
<feature type="domain" description="Endonuclease/exonuclease/phosphatase" evidence="3">
    <location>
        <begin position="109"/>
        <end position="325"/>
    </location>
</feature>
<evidence type="ECO:0000313" key="5">
    <source>
        <dbReference type="Proteomes" id="UP000281474"/>
    </source>
</evidence>
<keyword evidence="2" id="KW-0378">Hydrolase</keyword>
<dbReference type="InterPro" id="IPR017766">
    <property type="entry name" value="Sphingomyelinase/PLipase_C"/>
</dbReference>
<dbReference type="AlphaFoldDB" id="A0A3L8PWZ8"/>
<dbReference type="Proteomes" id="UP000281474">
    <property type="component" value="Unassembled WGS sequence"/>
</dbReference>
<accession>A0A3L8PWZ8</accession>
<reference evidence="4 5" key="1">
    <citation type="submission" date="2018-09" db="EMBL/GenBank/DDBJ databases">
        <title>Phylogeny of the Shewanellaceae, and recommendation for two new genera, Pseudoshewanella and Parashewanella.</title>
        <authorList>
            <person name="Wang G."/>
        </authorList>
    </citation>
    <scope>NUCLEOTIDE SEQUENCE [LARGE SCALE GENOMIC DNA]</scope>
    <source>
        <strain evidence="4 5">C51</strain>
    </source>
</reference>
<dbReference type="InterPro" id="IPR038772">
    <property type="entry name" value="Sph/SMPD2-like"/>
</dbReference>
<dbReference type="OrthoDB" id="338539at2"/>